<evidence type="ECO:0000313" key="2">
    <source>
        <dbReference type="Proteomes" id="UP001346149"/>
    </source>
</evidence>
<dbReference type="Proteomes" id="UP001346149">
    <property type="component" value="Unassembled WGS sequence"/>
</dbReference>
<sequence>MCKYHQKLHPRKIKQMKRPVQESNGSGLTLNVRNIKLVTLILVLSKMLTMGYMTRHNQINQPFHVTCRYCSRDIIHLFLYCSELVTPVQGMLAHFKDQQIFFILSKWIL</sequence>
<protein>
    <submittedName>
        <fullName evidence="1">Uncharacterized protein</fullName>
    </submittedName>
</protein>
<reference evidence="1 2" key="1">
    <citation type="journal article" date="2023" name="Hortic Res">
        <title>Pangenome of water caltrop reveals structural variations and asymmetric subgenome divergence after allopolyploidization.</title>
        <authorList>
            <person name="Zhang X."/>
            <person name="Chen Y."/>
            <person name="Wang L."/>
            <person name="Yuan Y."/>
            <person name="Fang M."/>
            <person name="Shi L."/>
            <person name="Lu R."/>
            <person name="Comes H.P."/>
            <person name="Ma Y."/>
            <person name="Chen Y."/>
            <person name="Huang G."/>
            <person name="Zhou Y."/>
            <person name="Zheng Z."/>
            <person name="Qiu Y."/>
        </authorList>
    </citation>
    <scope>NUCLEOTIDE SEQUENCE [LARGE SCALE GENOMIC DNA]</scope>
    <source>
        <strain evidence="1">F231</strain>
    </source>
</reference>
<organism evidence="1 2">
    <name type="scientific">Trapa natans</name>
    <name type="common">Water chestnut</name>
    <dbReference type="NCBI Taxonomy" id="22666"/>
    <lineage>
        <taxon>Eukaryota</taxon>
        <taxon>Viridiplantae</taxon>
        <taxon>Streptophyta</taxon>
        <taxon>Embryophyta</taxon>
        <taxon>Tracheophyta</taxon>
        <taxon>Spermatophyta</taxon>
        <taxon>Magnoliopsida</taxon>
        <taxon>eudicotyledons</taxon>
        <taxon>Gunneridae</taxon>
        <taxon>Pentapetalae</taxon>
        <taxon>rosids</taxon>
        <taxon>malvids</taxon>
        <taxon>Myrtales</taxon>
        <taxon>Lythraceae</taxon>
        <taxon>Trapa</taxon>
    </lineage>
</organism>
<name>A0AAN7QQS5_TRANT</name>
<evidence type="ECO:0000313" key="1">
    <source>
        <dbReference type="EMBL" id="KAK4775127.1"/>
    </source>
</evidence>
<proteinExistence type="predicted"/>
<dbReference type="AlphaFoldDB" id="A0AAN7QQS5"/>
<dbReference type="EMBL" id="JAXQNO010000019">
    <property type="protein sequence ID" value="KAK4775127.1"/>
    <property type="molecule type" value="Genomic_DNA"/>
</dbReference>
<gene>
    <name evidence="1" type="ORF">SAY86_010062</name>
</gene>
<comment type="caution">
    <text evidence="1">The sequence shown here is derived from an EMBL/GenBank/DDBJ whole genome shotgun (WGS) entry which is preliminary data.</text>
</comment>
<accession>A0AAN7QQS5</accession>
<keyword evidence="2" id="KW-1185">Reference proteome</keyword>